<keyword evidence="9" id="KW-0648">Protein biosynthesis</keyword>
<dbReference type="CDD" id="cd13749">
    <property type="entry name" value="Zn-ribbon_TFIIS"/>
    <property type="match status" value="1"/>
</dbReference>
<dbReference type="SUPFAM" id="SSF46942">
    <property type="entry name" value="Elongation factor TFIIS domain 2"/>
    <property type="match status" value="1"/>
</dbReference>
<keyword evidence="5" id="KW-0539">Nucleus</keyword>
<proteinExistence type="predicted"/>
<keyword evidence="9" id="KW-0251">Elongation factor</keyword>
<dbReference type="Gene3D" id="2.20.25.10">
    <property type="match status" value="1"/>
</dbReference>
<dbReference type="SUPFAM" id="SSF57783">
    <property type="entry name" value="Zinc beta-ribbon"/>
    <property type="match status" value="1"/>
</dbReference>
<dbReference type="GO" id="GO:0003746">
    <property type="term" value="F:translation elongation factor activity"/>
    <property type="evidence" value="ECO:0007669"/>
    <property type="project" value="UniProtKB-KW"/>
</dbReference>
<accession>A0A1Y5I1T6</accession>
<dbReference type="FunFam" id="2.20.25.10:FF:000001">
    <property type="entry name" value="Probable Transcription elongation factor S-II"/>
    <property type="match status" value="1"/>
</dbReference>
<dbReference type="AlphaFoldDB" id="A0A1Y5I1T6"/>
<evidence type="ECO:0000256" key="4">
    <source>
        <dbReference type="ARBA" id="ARBA00022833"/>
    </source>
</evidence>
<dbReference type="InterPro" id="IPR036575">
    <property type="entry name" value="TFIIS_cen_dom_sf"/>
</dbReference>
<comment type="subcellular location">
    <subcellularLocation>
        <location evidence="1">Nucleus</location>
    </subcellularLocation>
</comment>
<feature type="domain" description="TFIIS-type" evidence="7">
    <location>
        <begin position="84"/>
        <end position="124"/>
    </location>
</feature>
<evidence type="ECO:0000259" key="8">
    <source>
        <dbReference type="PROSITE" id="PS51321"/>
    </source>
</evidence>
<dbReference type="OMA" id="CKNNWKF"/>
<dbReference type="PROSITE" id="PS51321">
    <property type="entry name" value="TFIIS_CENTRAL"/>
    <property type="match status" value="1"/>
</dbReference>
<evidence type="ECO:0000256" key="5">
    <source>
        <dbReference type="ARBA" id="ARBA00023242"/>
    </source>
</evidence>
<feature type="domain" description="TFIIS central" evidence="8">
    <location>
        <begin position="1"/>
        <end position="81"/>
    </location>
</feature>
<organism evidence="9">
    <name type="scientific">Ostreococcus tauri</name>
    <name type="common">Marine green alga</name>
    <dbReference type="NCBI Taxonomy" id="70448"/>
    <lineage>
        <taxon>Eukaryota</taxon>
        <taxon>Viridiplantae</taxon>
        <taxon>Chlorophyta</taxon>
        <taxon>Mamiellophyceae</taxon>
        <taxon>Mamiellales</taxon>
        <taxon>Bathycoccaceae</taxon>
        <taxon>Ostreococcus</taxon>
    </lineage>
</organism>
<dbReference type="PROSITE" id="PS51133">
    <property type="entry name" value="ZF_TFIIS_2"/>
    <property type="match status" value="1"/>
</dbReference>
<dbReference type="Pfam" id="PF01096">
    <property type="entry name" value="Zn_ribbon_TFIIS"/>
    <property type="match status" value="1"/>
</dbReference>
<dbReference type="InterPro" id="IPR003618">
    <property type="entry name" value="TFIIS_cen_dom"/>
</dbReference>
<evidence type="ECO:0000313" key="9">
    <source>
        <dbReference type="EMBL" id="OUS43459.1"/>
    </source>
</evidence>
<keyword evidence="4" id="KW-0862">Zinc</keyword>
<dbReference type="GO" id="GO:0005634">
    <property type="term" value="C:nucleus"/>
    <property type="evidence" value="ECO:0007669"/>
    <property type="project" value="UniProtKB-SubCell"/>
</dbReference>
<dbReference type="OrthoDB" id="44867at2759"/>
<name>A0A1Y5I1T6_OSTTA</name>
<dbReference type="Proteomes" id="UP000195557">
    <property type="component" value="Unassembled WGS sequence"/>
</dbReference>
<dbReference type="Pfam" id="PF07500">
    <property type="entry name" value="TFIIS_M"/>
    <property type="match status" value="1"/>
</dbReference>
<evidence type="ECO:0000256" key="1">
    <source>
        <dbReference type="ARBA" id="ARBA00004123"/>
    </source>
</evidence>
<keyword evidence="3 6" id="KW-0863">Zinc-finger</keyword>
<protein>
    <submittedName>
        <fullName evidence="9">Putative elongation factor</fullName>
    </submittedName>
</protein>
<dbReference type="InterPro" id="IPR001222">
    <property type="entry name" value="Znf_TFIIS"/>
</dbReference>
<dbReference type="PROSITE" id="PS00466">
    <property type="entry name" value="ZF_TFIIS_1"/>
    <property type="match status" value="1"/>
</dbReference>
<dbReference type="KEGG" id="ota:OT_ostta10g00430"/>
<sequence length="126" mass="14519">MTAKWPEGGKDYKAKVRQLAFNMRDPKNPDLRTNLAMGEISADVLIDLTPEELGSNERRQANEKIREFAEWEAVRGQQQEASTDAFKCGKCKQRKCTYYQLQTRSADEPMTTFVTCVNCGNRWKFC</sequence>
<gene>
    <name evidence="9" type="ORF">BE221DRAFT_81060</name>
</gene>
<dbReference type="PANTHER" id="PTHR11477">
    <property type="entry name" value="TRANSCRIPTION FACTOR S-II ZINC FINGER DOMAIN-CONTAINING PROTEIN"/>
    <property type="match status" value="1"/>
</dbReference>
<dbReference type="GO" id="GO:0003676">
    <property type="term" value="F:nucleic acid binding"/>
    <property type="evidence" value="ECO:0007669"/>
    <property type="project" value="InterPro"/>
</dbReference>
<keyword evidence="2" id="KW-0479">Metal-binding</keyword>
<reference evidence="9" key="1">
    <citation type="submission" date="2017-04" db="EMBL/GenBank/DDBJ databases">
        <title>Population genomics of picophytoplankton unveils novel chromosome hypervariability.</title>
        <authorList>
            <consortium name="DOE Joint Genome Institute"/>
            <person name="Blanc-Mathieu R."/>
            <person name="Krasovec M."/>
            <person name="Hebrard M."/>
            <person name="Yau S."/>
            <person name="Desgranges E."/>
            <person name="Martin J."/>
            <person name="Schackwitz W."/>
            <person name="Kuo A."/>
            <person name="Salin G."/>
            <person name="Donnadieu C."/>
            <person name="Desdevises Y."/>
            <person name="Sanchez-Ferandin S."/>
            <person name="Moreau H."/>
            <person name="Rivals E."/>
            <person name="Grigoriev I.V."/>
            <person name="Grimsley N."/>
            <person name="Eyre-Walker A."/>
            <person name="Piganeau G."/>
        </authorList>
    </citation>
    <scope>NUCLEOTIDE SEQUENCE [LARGE SCALE GENOMIC DNA]</scope>
    <source>
        <strain evidence="9">RCC 1115</strain>
    </source>
</reference>
<evidence type="ECO:0000256" key="6">
    <source>
        <dbReference type="PROSITE-ProRule" id="PRU00472"/>
    </source>
</evidence>
<evidence type="ECO:0000256" key="2">
    <source>
        <dbReference type="ARBA" id="ARBA00022723"/>
    </source>
</evidence>
<dbReference type="SMART" id="SM00510">
    <property type="entry name" value="TFS2M"/>
    <property type="match status" value="1"/>
</dbReference>
<dbReference type="SMART" id="SM00440">
    <property type="entry name" value="ZnF_C2C2"/>
    <property type="match status" value="1"/>
</dbReference>
<dbReference type="Gene3D" id="1.10.472.30">
    <property type="entry name" value="Transcription elongation factor S-II, central domain"/>
    <property type="match status" value="1"/>
</dbReference>
<dbReference type="GO" id="GO:0006351">
    <property type="term" value="P:DNA-templated transcription"/>
    <property type="evidence" value="ECO:0007669"/>
    <property type="project" value="InterPro"/>
</dbReference>
<dbReference type="GO" id="GO:0008270">
    <property type="term" value="F:zinc ion binding"/>
    <property type="evidence" value="ECO:0007669"/>
    <property type="project" value="UniProtKB-KW"/>
</dbReference>
<evidence type="ECO:0000259" key="7">
    <source>
        <dbReference type="PROSITE" id="PS51133"/>
    </source>
</evidence>
<dbReference type="PANTHER" id="PTHR11477:SF0">
    <property type="entry name" value="IP08861P-RELATED"/>
    <property type="match status" value="1"/>
</dbReference>
<dbReference type="eggNOG" id="KOG1105">
    <property type="taxonomic scope" value="Eukaryota"/>
</dbReference>
<dbReference type="EMBL" id="KZ155832">
    <property type="protein sequence ID" value="OUS43459.1"/>
    <property type="molecule type" value="Genomic_DNA"/>
</dbReference>
<evidence type="ECO:0000256" key="3">
    <source>
        <dbReference type="ARBA" id="ARBA00022771"/>
    </source>
</evidence>
<dbReference type="RefSeq" id="XP_003081480.2">
    <property type="nucleotide sequence ID" value="XM_003081432.2"/>
</dbReference>